<evidence type="ECO:0000256" key="1">
    <source>
        <dbReference type="ARBA" id="ARBA00004141"/>
    </source>
</evidence>
<dbReference type="GO" id="GO:0046872">
    <property type="term" value="F:metal ion binding"/>
    <property type="evidence" value="ECO:0007669"/>
    <property type="project" value="UniProtKB-KW"/>
</dbReference>
<dbReference type="InterPro" id="IPR044492">
    <property type="entry name" value="P_typ_ATPase_HD_dom"/>
</dbReference>
<keyword evidence="10" id="KW-1185">Reference proteome</keyword>
<keyword evidence="7" id="KW-0547">Nucleotide-binding</keyword>
<accession>A0A9X5E554</accession>
<dbReference type="EMBL" id="JTJC03000003">
    <property type="protein sequence ID" value="NHC35362.1"/>
    <property type="molecule type" value="Genomic_DNA"/>
</dbReference>
<dbReference type="SUPFAM" id="SSF56784">
    <property type="entry name" value="HAD-like"/>
    <property type="match status" value="1"/>
</dbReference>
<evidence type="ECO:0000313" key="10">
    <source>
        <dbReference type="Proteomes" id="UP000031532"/>
    </source>
</evidence>
<evidence type="ECO:0000256" key="6">
    <source>
        <dbReference type="ARBA" id="ARBA00023136"/>
    </source>
</evidence>
<dbReference type="InterPro" id="IPR001757">
    <property type="entry name" value="P_typ_ATPase"/>
</dbReference>
<dbReference type="InterPro" id="IPR027256">
    <property type="entry name" value="P-typ_ATPase_IB"/>
</dbReference>
<dbReference type="RefSeq" id="WP_039714174.1">
    <property type="nucleotide sequence ID" value="NZ_JTJC03000003.1"/>
</dbReference>
<dbReference type="SFLD" id="SFLDS00003">
    <property type="entry name" value="Haloacid_Dehalogenase"/>
    <property type="match status" value="1"/>
</dbReference>
<dbReference type="Gene3D" id="3.40.1110.10">
    <property type="entry name" value="Calcium-transporting ATPase, cytoplasmic domain N"/>
    <property type="match status" value="1"/>
</dbReference>
<keyword evidence="5" id="KW-1133">Transmembrane helix</keyword>
<evidence type="ECO:0000256" key="4">
    <source>
        <dbReference type="ARBA" id="ARBA00022967"/>
    </source>
</evidence>
<dbReference type="PANTHER" id="PTHR48085">
    <property type="entry name" value="CADMIUM/ZINC-TRANSPORTING ATPASE HMA2-RELATED"/>
    <property type="match status" value="1"/>
</dbReference>
<evidence type="ECO:0000259" key="8">
    <source>
        <dbReference type="Pfam" id="PF00122"/>
    </source>
</evidence>
<evidence type="ECO:0000313" key="9">
    <source>
        <dbReference type="EMBL" id="NHC35362.1"/>
    </source>
</evidence>
<dbReference type="Pfam" id="PF00122">
    <property type="entry name" value="E1-E2_ATPase"/>
    <property type="match status" value="1"/>
</dbReference>
<evidence type="ECO:0000256" key="2">
    <source>
        <dbReference type="ARBA" id="ARBA00006024"/>
    </source>
</evidence>
<dbReference type="Pfam" id="PF00702">
    <property type="entry name" value="Hydrolase"/>
    <property type="match status" value="1"/>
</dbReference>
<dbReference type="OrthoDB" id="499468at2"/>
<organism evidence="9 10">
    <name type="scientific">Scytonema millei VB511283</name>
    <dbReference type="NCBI Taxonomy" id="1245923"/>
    <lineage>
        <taxon>Bacteria</taxon>
        <taxon>Bacillati</taxon>
        <taxon>Cyanobacteriota</taxon>
        <taxon>Cyanophyceae</taxon>
        <taxon>Nostocales</taxon>
        <taxon>Scytonemataceae</taxon>
        <taxon>Scytonema</taxon>
    </lineage>
</organism>
<dbReference type="PRINTS" id="PR00119">
    <property type="entry name" value="CATATPASE"/>
</dbReference>
<evidence type="ECO:0000256" key="5">
    <source>
        <dbReference type="ARBA" id="ARBA00022989"/>
    </source>
</evidence>
<dbReference type="NCBIfam" id="TIGR01494">
    <property type="entry name" value="ATPase_P-type"/>
    <property type="match status" value="1"/>
</dbReference>
<dbReference type="NCBIfam" id="TIGR01525">
    <property type="entry name" value="ATPase-IB_hvy"/>
    <property type="match status" value="1"/>
</dbReference>
<dbReference type="InterPro" id="IPR023299">
    <property type="entry name" value="ATPase_P-typ_cyto_dom_N"/>
</dbReference>
<dbReference type="AlphaFoldDB" id="A0A9X5E554"/>
<feature type="domain" description="P-type ATPase A" evidence="8">
    <location>
        <begin position="223"/>
        <end position="320"/>
    </location>
</feature>
<dbReference type="GO" id="GO:0005886">
    <property type="term" value="C:plasma membrane"/>
    <property type="evidence" value="ECO:0007669"/>
    <property type="project" value="UniProtKB-SubCell"/>
</dbReference>
<comment type="caution">
    <text evidence="9">The sequence shown here is derived from an EMBL/GenBank/DDBJ whole genome shotgun (WGS) entry which is preliminary data.</text>
</comment>
<dbReference type="GO" id="GO:0019829">
    <property type="term" value="F:ATPase-coupled monoatomic cation transmembrane transporter activity"/>
    <property type="evidence" value="ECO:0007669"/>
    <property type="project" value="InterPro"/>
</dbReference>
<dbReference type="GO" id="GO:0005524">
    <property type="term" value="F:ATP binding"/>
    <property type="evidence" value="ECO:0007669"/>
    <property type="project" value="UniProtKB-UniRule"/>
</dbReference>
<proteinExistence type="inferred from homology"/>
<dbReference type="GO" id="GO:0016887">
    <property type="term" value="F:ATP hydrolysis activity"/>
    <property type="evidence" value="ECO:0007669"/>
    <property type="project" value="InterPro"/>
</dbReference>
<keyword evidence="7" id="KW-0067">ATP-binding</keyword>
<protein>
    <submittedName>
        <fullName evidence="9">Heavy metal translocating P-type ATPase</fullName>
    </submittedName>
</protein>
<dbReference type="SFLD" id="SFLDG00002">
    <property type="entry name" value="C1.7:_P-type_atpase_like"/>
    <property type="match status" value="1"/>
</dbReference>
<dbReference type="SUPFAM" id="SSF81653">
    <property type="entry name" value="Calcium ATPase, transduction domain A"/>
    <property type="match status" value="1"/>
</dbReference>
<dbReference type="Proteomes" id="UP000031532">
    <property type="component" value="Unassembled WGS sequence"/>
</dbReference>
<dbReference type="PROSITE" id="PS00154">
    <property type="entry name" value="ATPASE_E1_E2"/>
    <property type="match status" value="1"/>
</dbReference>
<keyword evidence="7" id="KW-1003">Cell membrane</keyword>
<evidence type="ECO:0000256" key="3">
    <source>
        <dbReference type="ARBA" id="ARBA00022692"/>
    </source>
</evidence>
<keyword evidence="7" id="KW-0479">Metal-binding</keyword>
<sequence>MLQAIQPESIEERSLEYEVIHTIEGRWRIRVPRLIDDSEYASKLKWLFDTFEFAIYVRINCLVGSLVLEYDVCAIAPTQLKEKIGTAIQQAYVIELPVATAPEQLDQRPEIDWVERLGLPMLGLSLSLLANQLAMPIPAILVGGAVVAAALPFMTRVFDTTVKEKRLDADLLDALWISLYTAKGDFVAPALMVSMIESGELLRDVTASASDRQALDLVNSLGEYALVEQDGEERRVPLKEVRIGDRVVVYPGSIIPVSGRILRGKALIDEHKLTGESTLVSRCEGQVVHASTLLVEGKLCVLVKRVGDSTRIGVAFQLMQAAPVHDTRVEDYASKLANAAVLPTLGLSALIFAVTRDFSRAVAPLHLDFSQGIRLSVPTTVISALSYAARNGVYIRSGRALEMLARVDTIVFDKTGTLTQGNPAVVAIRTASDRIDADRVLTVAASAEQTNTHPVADAIVRYAEANGIERQKCEVWDYQIGLGIVAQIVGKRVLVGSDRLMRQEGIELNAFHAQYPDITSGNHSLVYVAQDSELLGAILYTDPVRPESHSAVAALKAQRLDIYTLSGDRQRVANEVAEKLGIEPDNTYSSCSPLQKVEIVRQLRDNGCTVAFVGEGINDAAALAYADVSISIASGSDIARETADVLLLDDDLRGLTKAIEIAKRSMDIVYQNTALVAIPNIGVVLAGIFFALNPVLSVIISNGSALIAELNALRPLFDAEDDPIAKISTVKFSNSNKSNDIPDFSPVMATI</sequence>
<keyword evidence="6" id="KW-0472">Membrane</keyword>
<dbReference type="InterPro" id="IPR008250">
    <property type="entry name" value="ATPase_P-typ_transduc_dom_A_sf"/>
</dbReference>
<comment type="subcellular location">
    <subcellularLocation>
        <location evidence="7">Cell membrane</location>
    </subcellularLocation>
    <subcellularLocation>
        <location evidence="1">Membrane</location>
        <topology evidence="1">Multi-pass membrane protein</topology>
    </subcellularLocation>
</comment>
<comment type="similarity">
    <text evidence="2 7">Belongs to the cation transport ATPase (P-type) (TC 3.A.3) family. Type IB subfamily.</text>
</comment>
<gene>
    <name evidence="9" type="ORF">QH73_0011945</name>
</gene>
<evidence type="ECO:0000256" key="7">
    <source>
        <dbReference type="RuleBase" id="RU362081"/>
    </source>
</evidence>
<keyword evidence="4" id="KW-1278">Translocase</keyword>
<dbReference type="Pfam" id="PF19991">
    <property type="entry name" value="HMA_2"/>
    <property type="match status" value="1"/>
</dbReference>
<keyword evidence="3" id="KW-0812">Transmembrane</keyword>
<dbReference type="InterPro" id="IPR059000">
    <property type="entry name" value="ATPase_P-type_domA"/>
</dbReference>
<dbReference type="InterPro" id="IPR018303">
    <property type="entry name" value="ATPase_P-typ_P_site"/>
</dbReference>
<dbReference type="Gene3D" id="2.70.150.10">
    <property type="entry name" value="Calcium-transporting ATPase, cytoplasmic transduction domain A"/>
    <property type="match status" value="1"/>
</dbReference>
<reference evidence="9 10" key="1">
    <citation type="journal article" date="2015" name="Genome Announc.">
        <title>Draft Genome Sequence of the Terrestrial Cyanobacterium Scytonema millei VB511283, Isolated from Eastern India.</title>
        <authorList>
            <person name="Sen D."/>
            <person name="Chandrababunaidu M.M."/>
            <person name="Singh D."/>
            <person name="Sanghi N."/>
            <person name="Ghorai A."/>
            <person name="Mishra G.P."/>
            <person name="Madduluri M."/>
            <person name="Adhikary S.P."/>
            <person name="Tripathy S."/>
        </authorList>
    </citation>
    <scope>NUCLEOTIDE SEQUENCE [LARGE SCALE GENOMIC DNA]</scope>
    <source>
        <strain evidence="9 10">VB511283</strain>
    </source>
</reference>
<dbReference type="InterPro" id="IPR023214">
    <property type="entry name" value="HAD_sf"/>
</dbReference>
<name>A0A9X5E554_9CYAN</name>
<dbReference type="Gene3D" id="3.40.50.1000">
    <property type="entry name" value="HAD superfamily/HAD-like"/>
    <property type="match status" value="1"/>
</dbReference>
<dbReference type="InterPro" id="IPR051014">
    <property type="entry name" value="Cation_Transport_ATPase_IB"/>
</dbReference>
<dbReference type="SFLD" id="SFLDF00027">
    <property type="entry name" value="p-type_atpase"/>
    <property type="match status" value="1"/>
</dbReference>
<dbReference type="InterPro" id="IPR036412">
    <property type="entry name" value="HAD-like_sf"/>
</dbReference>
<dbReference type="PANTHER" id="PTHR48085:SF5">
    <property type="entry name" value="CADMIUM_ZINC-TRANSPORTING ATPASE HMA4-RELATED"/>
    <property type="match status" value="1"/>
</dbReference>